<sequence length="588" mass="64886">MNALEDNRRQPGLRLKQSDSLGKVKRNRQSPASPKSVMVNRAYHAKMQGEEKAAQERRKRLDLLHTQYQDSSRRDDDDADDDVSLDGSVSSVSSWVGRKGRKLFGSSTPPSSLCLMNDSTIRSSSKRGGLGSMFSSKPFDSRREEDDGDLSRLGGDHDICNISISIKKEVPKKSMECHDDDEDDDVSLDGSVSSVSSWVGRKLFGSSSKSNKGCSNNKRHSVPSSSLLLMNDSSTRSSSKRQGLGSMLSSKRFDIDGEDDDDDMSSLGGDDDIYSSLLGGFSDDEDTDLVRAQAHKSDRHLVCKREKVQKLPKKSKESSKGRSGSSKREGKPTKSNTSSNRKSKQRKTRKPKAADDDKRTRRKEANASSGGGKRTKPSHRRHPQDGQKQPSSRRHRGDLPRKHCGDSPRKQHCDSPRRRRPMRKAKSVGEHPTSRAVPLRRTATADEALLAARHRANHRRAQRSGERSHVRRSSQAEEPALLSIILSEARTTALAQEGHQLSRRSLFLGDTPPPRGAGRSSVASEATKRRRHSTMTQENDGPPLRSIILGETKLPPRPARRNTFIGASPAPRGPKGTGPLHCLSSSLH</sequence>
<dbReference type="Proteomes" id="UP001153069">
    <property type="component" value="Unassembled WGS sequence"/>
</dbReference>
<feature type="region of interest" description="Disordered" evidence="1">
    <location>
        <begin position="170"/>
        <end position="192"/>
    </location>
</feature>
<proteinExistence type="predicted"/>
<feature type="compositionally biased region" description="Acidic residues" evidence="1">
    <location>
        <begin position="178"/>
        <end position="187"/>
    </location>
</feature>
<feature type="compositionally biased region" description="Low complexity" evidence="1">
    <location>
        <begin position="204"/>
        <end position="216"/>
    </location>
</feature>
<feature type="compositionally biased region" description="Acidic residues" evidence="1">
    <location>
        <begin position="256"/>
        <end position="273"/>
    </location>
</feature>
<evidence type="ECO:0000313" key="3">
    <source>
        <dbReference type="Proteomes" id="UP001153069"/>
    </source>
</evidence>
<keyword evidence="3" id="KW-1185">Reference proteome</keyword>
<organism evidence="2 3">
    <name type="scientific">Seminavis robusta</name>
    <dbReference type="NCBI Taxonomy" id="568900"/>
    <lineage>
        <taxon>Eukaryota</taxon>
        <taxon>Sar</taxon>
        <taxon>Stramenopiles</taxon>
        <taxon>Ochrophyta</taxon>
        <taxon>Bacillariophyta</taxon>
        <taxon>Bacillariophyceae</taxon>
        <taxon>Bacillariophycidae</taxon>
        <taxon>Naviculales</taxon>
        <taxon>Naviculaceae</taxon>
        <taxon>Seminavis</taxon>
    </lineage>
</organism>
<feature type="compositionally biased region" description="Basic and acidic residues" evidence="1">
    <location>
        <begin position="397"/>
        <end position="416"/>
    </location>
</feature>
<evidence type="ECO:0000256" key="1">
    <source>
        <dbReference type="SAM" id="MobiDB-lite"/>
    </source>
</evidence>
<feature type="compositionally biased region" description="Basic residues" evidence="1">
    <location>
        <begin position="341"/>
        <end position="351"/>
    </location>
</feature>
<name>A0A9N8E0E8_9STRA</name>
<dbReference type="AlphaFoldDB" id="A0A9N8E0E8"/>
<comment type="caution">
    <text evidence="2">The sequence shown here is derived from an EMBL/GenBank/DDBJ whole genome shotgun (WGS) entry which is preliminary data.</text>
</comment>
<feature type="compositionally biased region" description="Basic and acidic residues" evidence="1">
    <location>
        <begin position="352"/>
        <end position="365"/>
    </location>
</feature>
<feature type="compositionally biased region" description="Basic and acidic residues" evidence="1">
    <location>
        <begin position="47"/>
        <end position="63"/>
    </location>
</feature>
<reference evidence="2" key="1">
    <citation type="submission" date="2020-06" db="EMBL/GenBank/DDBJ databases">
        <authorList>
            <consortium name="Plant Systems Biology data submission"/>
        </authorList>
    </citation>
    <scope>NUCLEOTIDE SEQUENCE</scope>
    <source>
        <strain evidence="2">D6</strain>
    </source>
</reference>
<feature type="compositionally biased region" description="Basic residues" evidence="1">
    <location>
        <begin position="417"/>
        <end position="426"/>
    </location>
</feature>
<feature type="region of interest" description="Disordered" evidence="1">
    <location>
        <begin position="1"/>
        <end position="156"/>
    </location>
</feature>
<accession>A0A9N8E0E8</accession>
<feature type="region of interest" description="Disordered" evidence="1">
    <location>
        <begin position="204"/>
        <end position="478"/>
    </location>
</feature>
<feature type="compositionally biased region" description="Low complexity" evidence="1">
    <location>
        <begin position="85"/>
        <end position="97"/>
    </location>
</feature>
<feature type="compositionally biased region" description="Basic residues" evidence="1">
    <location>
        <begin position="452"/>
        <end position="462"/>
    </location>
</feature>
<evidence type="ECO:0000313" key="2">
    <source>
        <dbReference type="EMBL" id="CAB9509359.1"/>
    </source>
</evidence>
<feature type="compositionally biased region" description="Polar residues" evidence="1">
    <location>
        <begin position="222"/>
        <end position="241"/>
    </location>
</feature>
<feature type="region of interest" description="Disordered" evidence="1">
    <location>
        <begin position="503"/>
        <end position="588"/>
    </location>
</feature>
<feature type="compositionally biased region" description="Basic and acidic residues" evidence="1">
    <location>
        <begin position="295"/>
        <end position="332"/>
    </location>
</feature>
<feature type="compositionally biased region" description="Basic residues" evidence="1">
    <location>
        <begin position="373"/>
        <end position="382"/>
    </location>
</feature>
<protein>
    <submittedName>
        <fullName evidence="2">Uncharacterized protein</fullName>
    </submittedName>
</protein>
<dbReference type="EMBL" id="CAICTM010000385">
    <property type="protein sequence ID" value="CAB9509359.1"/>
    <property type="molecule type" value="Genomic_DNA"/>
</dbReference>
<gene>
    <name evidence="2" type="ORF">SEMRO_386_G131980.1</name>
</gene>